<feature type="compositionally biased region" description="Acidic residues" evidence="1">
    <location>
        <begin position="194"/>
        <end position="209"/>
    </location>
</feature>
<organism evidence="3 4">
    <name type="scientific">Oculimacula yallundae</name>
    <dbReference type="NCBI Taxonomy" id="86028"/>
    <lineage>
        <taxon>Eukaryota</taxon>
        <taxon>Fungi</taxon>
        <taxon>Dikarya</taxon>
        <taxon>Ascomycota</taxon>
        <taxon>Pezizomycotina</taxon>
        <taxon>Leotiomycetes</taxon>
        <taxon>Helotiales</taxon>
        <taxon>Ploettnerulaceae</taxon>
        <taxon>Oculimacula</taxon>
    </lineage>
</organism>
<feature type="region of interest" description="Disordered" evidence="1">
    <location>
        <begin position="272"/>
        <end position="302"/>
    </location>
</feature>
<accession>A0ABR4CK89</accession>
<sequence>MPSKIQLDENLWFLYICLQKSDLKAIDFNAVGLATSLKPPAARMRYTRLKRQIESGALNTSHGPGFSSSPPPPPSAPPFRIPAHPPASTSSVPIKRKRARKLGGGADIGGSVNANVNTPPPLREIGNSKEPKEEVQHRVGMSRPSDTTAPALPGHSSTNQTTSATLSFKSEHVESTTNTEDRKIKLEYHSASETDIDTDSGEGDDSEDEMPLAKLCKRRDMGLGVGVDFGMDLVSRPAALKSLDVLGSGFTNQPVELKKMSNQGSGPGPIYSTFSTSREGFSGTLSRGGHGNATRASNSDRSYHTSMINSQRYVPLGFNPLPLGLGNSGNGARKFDGQGFRDVADYPGAGLGRREGVYASPYAGWIDGRMYEDQGNEMGHGWERYARFQGNGQGQGQLQQAFTKEQYGQLKEKRDNFQERLRQERLQSQKQDGDVEVNQALGGGVSVSRKSI</sequence>
<feature type="compositionally biased region" description="Polar residues" evidence="1">
    <location>
        <begin position="155"/>
        <end position="168"/>
    </location>
</feature>
<keyword evidence="4" id="KW-1185">Reference proteome</keyword>
<name>A0ABR4CK89_9HELO</name>
<evidence type="ECO:0000259" key="2">
    <source>
        <dbReference type="Pfam" id="PF22980"/>
    </source>
</evidence>
<evidence type="ECO:0000313" key="4">
    <source>
        <dbReference type="Proteomes" id="UP001595075"/>
    </source>
</evidence>
<feature type="compositionally biased region" description="Basic and acidic residues" evidence="1">
    <location>
        <begin position="169"/>
        <end position="192"/>
    </location>
</feature>
<comment type="caution">
    <text evidence="3">The sequence shown here is derived from an EMBL/GenBank/DDBJ whole genome shotgun (WGS) entry which is preliminary data.</text>
</comment>
<feature type="compositionally biased region" description="Polar residues" evidence="1">
    <location>
        <begin position="272"/>
        <end position="285"/>
    </location>
</feature>
<dbReference type="EMBL" id="JAZHXI010000006">
    <property type="protein sequence ID" value="KAL2070335.1"/>
    <property type="molecule type" value="Genomic_DNA"/>
</dbReference>
<feature type="region of interest" description="Disordered" evidence="1">
    <location>
        <begin position="425"/>
        <end position="452"/>
    </location>
</feature>
<evidence type="ECO:0000256" key="1">
    <source>
        <dbReference type="SAM" id="MobiDB-lite"/>
    </source>
</evidence>
<feature type="domain" description="Myb-like DNA-binding" evidence="2">
    <location>
        <begin position="8"/>
        <end position="54"/>
    </location>
</feature>
<feature type="compositionally biased region" description="Pro residues" evidence="1">
    <location>
        <begin position="69"/>
        <end position="85"/>
    </location>
</feature>
<feature type="compositionally biased region" description="Basic and acidic residues" evidence="1">
    <location>
        <begin position="126"/>
        <end position="137"/>
    </location>
</feature>
<dbReference type="InterPro" id="IPR054505">
    <property type="entry name" value="Myb_DNA-bind_8"/>
</dbReference>
<reference evidence="3 4" key="1">
    <citation type="journal article" date="2024" name="Commun. Biol.">
        <title>Comparative genomic analysis of thermophilic fungi reveals convergent evolutionary adaptations and gene losses.</title>
        <authorList>
            <person name="Steindorff A.S."/>
            <person name="Aguilar-Pontes M.V."/>
            <person name="Robinson A.J."/>
            <person name="Andreopoulos B."/>
            <person name="LaButti K."/>
            <person name="Kuo A."/>
            <person name="Mondo S."/>
            <person name="Riley R."/>
            <person name="Otillar R."/>
            <person name="Haridas S."/>
            <person name="Lipzen A."/>
            <person name="Grimwood J."/>
            <person name="Schmutz J."/>
            <person name="Clum A."/>
            <person name="Reid I.D."/>
            <person name="Moisan M.C."/>
            <person name="Butler G."/>
            <person name="Nguyen T.T.M."/>
            <person name="Dewar K."/>
            <person name="Conant G."/>
            <person name="Drula E."/>
            <person name="Henrissat B."/>
            <person name="Hansel C."/>
            <person name="Singer S."/>
            <person name="Hutchinson M.I."/>
            <person name="de Vries R.P."/>
            <person name="Natvig D.O."/>
            <person name="Powell A.J."/>
            <person name="Tsang A."/>
            <person name="Grigoriev I.V."/>
        </authorList>
    </citation>
    <scope>NUCLEOTIDE SEQUENCE [LARGE SCALE GENOMIC DNA]</scope>
    <source>
        <strain evidence="3 4">CBS 494.80</strain>
    </source>
</reference>
<dbReference type="Pfam" id="PF22980">
    <property type="entry name" value="Myb_DNA-bind_8"/>
    <property type="match status" value="1"/>
</dbReference>
<feature type="region of interest" description="Disordered" evidence="1">
    <location>
        <begin position="57"/>
        <end position="209"/>
    </location>
</feature>
<evidence type="ECO:0000313" key="3">
    <source>
        <dbReference type="EMBL" id="KAL2070335.1"/>
    </source>
</evidence>
<gene>
    <name evidence="3" type="ORF">VTL71DRAFT_13361</name>
</gene>
<dbReference type="Proteomes" id="UP001595075">
    <property type="component" value="Unassembled WGS sequence"/>
</dbReference>
<protein>
    <recommendedName>
        <fullName evidence="2">Myb-like DNA-binding domain-containing protein</fullName>
    </recommendedName>
</protein>
<proteinExistence type="predicted"/>